<evidence type="ECO:0000313" key="3">
    <source>
        <dbReference type="Proteomes" id="UP001428341"/>
    </source>
</evidence>
<keyword evidence="1" id="KW-0732">Signal</keyword>
<name>A0AAP0M245_9ROSI</name>
<gene>
    <name evidence="2" type="ORF">WN944_004581</name>
</gene>
<dbReference type="Proteomes" id="UP001428341">
    <property type="component" value="Unassembled WGS sequence"/>
</dbReference>
<organism evidence="2 3">
    <name type="scientific">Citrus x changshan-huyou</name>
    <dbReference type="NCBI Taxonomy" id="2935761"/>
    <lineage>
        <taxon>Eukaryota</taxon>
        <taxon>Viridiplantae</taxon>
        <taxon>Streptophyta</taxon>
        <taxon>Embryophyta</taxon>
        <taxon>Tracheophyta</taxon>
        <taxon>Spermatophyta</taxon>
        <taxon>Magnoliopsida</taxon>
        <taxon>eudicotyledons</taxon>
        <taxon>Gunneridae</taxon>
        <taxon>Pentapetalae</taxon>
        <taxon>rosids</taxon>
        <taxon>malvids</taxon>
        <taxon>Sapindales</taxon>
        <taxon>Rutaceae</taxon>
        <taxon>Aurantioideae</taxon>
        <taxon>Citrus</taxon>
    </lineage>
</organism>
<comment type="caution">
    <text evidence="2">The sequence shown here is derived from an EMBL/GenBank/DDBJ whole genome shotgun (WGS) entry which is preliminary data.</text>
</comment>
<dbReference type="AlphaFoldDB" id="A0AAP0M245"/>
<feature type="signal peptide" evidence="1">
    <location>
        <begin position="1"/>
        <end position="22"/>
    </location>
</feature>
<reference evidence="2 3" key="1">
    <citation type="submission" date="2024-05" db="EMBL/GenBank/DDBJ databases">
        <title>Haplotype-resolved chromosome-level genome assembly of Huyou (Citrus changshanensis).</title>
        <authorList>
            <person name="Miao C."/>
            <person name="Chen W."/>
            <person name="Wu Y."/>
            <person name="Wang L."/>
            <person name="Zhao S."/>
            <person name="Grierson D."/>
            <person name="Xu C."/>
            <person name="Chen K."/>
        </authorList>
    </citation>
    <scope>NUCLEOTIDE SEQUENCE [LARGE SCALE GENOMIC DNA]</scope>
    <source>
        <strain evidence="2">01-14</strain>
        <tissue evidence="2">Leaf</tissue>
    </source>
</reference>
<sequence>MMRSLFLIVALLTIGLILLVSYENGARFGGSSVYSAETSNFEQITTTFPILQRKLLVAGNAENPNDVMGSALQIIIDSIQAFSQLEYLCRKHRENLLILAL</sequence>
<accession>A0AAP0M245</accession>
<evidence type="ECO:0000313" key="2">
    <source>
        <dbReference type="EMBL" id="KAK9193881.1"/>
    </source>
</evidence>
<feature type="chain" id="PRO_5042875617" evidence="1">
    <location>
        <begin position="23"/>
        <end position="101"/>
    </location>
</feature>
<protein>
    <submittedName>
        <fullName evidence="2">Uncharacterized protein</fullName>
    </submittedName>
</protein>
<evidence type="ECO:0000256" key="1">
    <source>
        <dbReference type="SAM" id="SignalP"/>
    </source>
</evidence>
<proteinExistence type="predicted"/>
<dbReference type="EMBL" id="JBCGBO010000006">
    <property type="protein sequence ID" value="KAK9193881.1"/>
    <property type="molecule type" value="Genomic_DNA"/>
</dbReference>
<keyword evidence="3" id="KW-1185">Reference proteome</keyword>